<reference evidence="3 4" key="1">
    <citation type="journal article" date="2021" name="Commun. Biol.">
        <title>The genome of Shorea leprosula (Dipterocarpaceae) highlights the ecological relevance of drought in aseasonal tropical rainforests.</title>
        <authorList>
            <person name="Ng K.K.S."/>
            <person name="Kobayashi M.J."/>
            <person name="Fawcett J.A."/>
            <person name="Hatakeyama M."/>
            <person name="Paape T."/>
            <person name="Ng C.H."/>
            <person name="Ang C.C."/>
            <person name="Tnah L.H."/>
            <person name="Lee C.T."/>
            <person name="Nishiyama T."/>
            <person name="Sese J."/>
            <person name="O'Brien M.J."/>
            <person name="Copetti D."/>
            <person name="Mohd Noor M.I."/>
            <person name="Ong R.C."/>
            <person name="Putra M."/>
            <person name="Sireger I.Z."/>
            <person name="Indrioko S."/>
            <person name="Kosugi Y."/>
            <person name="Izuno A."/>
            <person name="Isagi Y."/>
            <person name="Lee S.L."/>
            <person name="Shimizu K.K."/>
        </authorList>
    </citation>
    <scope>NUCLEOTIDE SEQUENCE [LARGE SCALE GENOMIC DNA]</scope>
    <source>
        <strain evidence="3">214</strain>
    </source>
</reference>
<feature type="domain" description="Thioredoxin" evidence="2">
    <location>
        <begin position="75"/>
        <end position="120"/>
    </location>
</feature>
<dbReference type="PANTHER" id="PTHR18929">
    <property type="entry name" value="PROTEIN DISULFIDE ISOMERASE"/>
    <property type="match status" value="1"/>
</dbReference>
<dbReference type="GO" id="GO:0005783">
    <property type="term" value="C:endoplasmic reticulum"/>
    <property type="evidence" value="ECO:0007669"/>
    <property type="project" value="TreeGrafter"/>
</dbReference>
<evidence type="ECO:0000259" key="2">
    <source>
        <dbReference type="Pfam" id="PF00085"/>
    </source>
</evidence>
<accession>A0AAV5IH12</accession>
<dbReference type="AlphaFoldDB" id="A0AAV5IH12"/>
<keyword evidence="4" id="KW-1185">Reference proteome</keyword>
<dbReference type="SUPFAM" id="SSF52833">
    <property type="entry name" value="Thioredoxin-like"/>
    <property type="match status" value="1"/>
</dbReference>
<dbReference type="GO" id="GO:0034976">
    <property type="term" value="P:response to endoplasmic reticulum stress"/>
    <property type="evidence" value="ECO:0007669"/>
    <property type="project" value="TreeGrafter"/>
</dbReference>
<dbReference type="GO" id="GO:0003756">
    <property type="term" value="F:protein disulfide isomerase activity"/>
    <property type="evidence" value="ECO:0007669"/>
    <property type="project" value="TreeGrafter"/>
</dbReference>
<dbReference type="Gene3D" id="3.40.30.10">
    <property type="entry name" value="Glutaredoxin"/>
    <property type="match status" value="2"/>
</dbReference>
<dbReference type="PANTHER" id="PTHR18929:SF246">
    <property type="entry name" value="PROTEIN DISULFIDE ISOMERASE-LIKE 1-4"/>
    <property type="match status" value="1"/>
</dbReference>
<dbReference type="InterPro" id="IPR036249">
    <property type="entry name" value="Thioredoxin-like_sf"/>
</dbReference>
<evidence type="ECO:0000313" key="4">
    <source>
        <dbReference type="Proteomes" id="UP001054252"/>
    </source>
</evidence>
<evidence type="ECO:0000313" key="3">
    <source>
        <dbReference type="EMBL" id="GKV01202.1"/>
    </source>
</evidence>
<dbReference type="Pfam" id="PF00085">
    <property type="entry name" value="Thioredoxin"/>
    <property type="match status" value="1"/>
</dbReference>
<dbReference type="InterPro" id="IPR017937">
    <property type="entry name" value="Thioredoxin_CS"/>
</dbReference>
<sequence>MDNEDFGRPVANCFGVTRDEPKVLAYTGNDDGKKLFMDAEVNIDKIKAFGEDFLEDKLKPFYKSDPIPETNDEDVKIVVGNNFDEIVLDESKDVLLEIYAPWCGHCQAFEPTYKKLSRHLRG</sequence>
<dbReference type="EMBL" id="BPVZ01000016">
    <property type="protein sequence ID" value="GKV01202.1"/>
    <property type="molecule type" value="Genomic_DNA"/>
</dbReference>
<dbReference type="Proteomes" id="UP001054252">
    <property type="component" value="Unassembled WGS sequence"/>
</dbReference>
<dbReference type="InterPro" id="IPR013766">
    <property type="entry name" value="Thioredoxin_domain"/>
</dbReference>
<organism evidence="3 4">
    <name type="scientific">Rubroshorea leprosula</name>
    <dbReference type="NCBI Taxonomy" id="152421"/>
    <lineage>
        <taxon>Eukaryota</taxon>
        <taxon>Viridiplantae</taxon>
        <taxon>Streptophyta</taxon>
        <taxon>Embryophyta</taxon>
        <taxon>Tracheophyta</taxon>
        <taxon>Spermatophyta</taxon>
        <taxon>Magnoliopsida</taxon>
        <taxon>eudicotyledons</taxon>
        <taxon>Gunneridae</taxon>
        <taxon>Pentapetalae</taxon>
        <taxon>rosids</taxon>
        <taxon>malvids</taxon>
        <taxon>Malvales</taxon>
        <taxon>Dipterocarpaceae</taxon>
        <taxon>Rubroshorea</taxon>
    </lineage>
</organism>
<comment type="similarity">
    <text evidence="1">Belongs to the protein disulfide isomerase family.</text>
</comment>
<name>A0AAV5IH12_9ROSI</name>
<dbReference type="PROSITE" id="PS00194">
    <property type="entry name" value="THIOREDOXIN_1"/>
    <property type="match status" value="1"/>
</dbReference>
<proteinExistence type="inferred from homology"/>
<dbReference type="GO" id="GO:0006457">
    <property type="term" value="P:protein folding"/>
    <property type="evidence" value="ECO:0007669"/>
    <property type="project" value="TreeGrafter"/>
</dbReference>
<evidence type="ECO:0000256" key="1">
    <source>
        <dbReference type="ARBA" id="ARBA00006347"/>
    </source>
</evidence>
<gene>
    <name evidence="3" type="ORF">SLEP1_g13774</name>
</gene>
<protein>
    <recommendedName>
        <fullName evidence="2">Thioredoxin domain-containing protein</fullName>
    </recommendedName>
</protein>
<comment type="caution">
    <text evidence="3">The sequence shown here is derived from an EMBL/GenBank/DDBJ whole genome shotgun (WGS) entry which is preliminary data.</text>
</comment>